<evidence type="ECO:0000313" key="2">
    <source>
        <dbReference type="EMBL" id="PIR93073.1"/>
    </source>
</evidence>
<keyword evidence="1" id="KW-1133">Transmembrane helix</keyword>
<accession>A0A2H0V1V5</accession>
<name>A0A2H0V1V5_9BACT</name>
<reference evidence="3" key="1">
    <citation type="submission" date="2017-09" db="EMBL/GenBank/DDBJ databases">
        <title>Depth-based differentiation of microbial function through sediment-hosted aquifers and enrichment of novel symbionts in the deep terrestrial subsurface.</title>
        <authorList>
            <person name="Probst A.J."/>
            <person name="Ladd B."/>
            <person name="Jarett J.K."/>
            <person name="Geller-Mcgrath D.E."/>
            <person name="Sieber C.M.K."/>
            <person name="Emerson J.B."/>
            <person name="Anantharaman K."/>
            <person name="Thomas B.C."/>
            <person name="Malmstrom R."/>
            <person name="Stieglmeier M."/>
            <person name="Klingl A."/>
            <person name="Woyke T."/>
            <person name="Ryan C.M."/>
            <person name="Banfield J.F."/>
        </authorList>
    </citation>
    <scope>NUCLEOTIDE SEQUENCE [LARGE SCALE GENOMIC DNA]</scope>
</reference>
<dbReference type="InterPro" id="IPR007354">
    <property type="entry name" value="CruF-like"/>
</dbReference>
<sequence>MKTVIILIELSTYILTAIVIIHAWRKKPYFVFVILAAIIFGFLAEYSAVSKIPQPYNYPHSLIALPGPVPLNICLGWGIIIYAAMQTAEKLKTKWWLNSLIAGFLAVIIDFAEDPPYVKMGLWEWTPPHPEAWFGILWSNYVGWFLIVVIFVFILELITRFFPTGKHVLRDAVIPFVAVIFSFAVFMGAILSYFWIINLGWNWLNESLLTMIIFTICAVPVVLNIPKMDRNNKIDWVILAVPLYIFFWALVGFFSTGLYFEKQALVIVIPFVIIISMLGYLWPSLNVICKKK</sequence>
<evidence type="ECO:0000256" key="1">
    <source>
        <dbReference type="SAM" id="Phobius"/>
    </source>
</evidence>
<feature type="transmembrane region" description="Helical" evidence="1">
    <location>
        <begin position="208"/>
        <end position="225"/>
    </location>
</feature>
<evidence type="ECO:0008006" key="4">
    <source>
        <dbReference type="Google" id="ProtNLM"/>
    </source>
</evidence>
<dbReference type="PANTHER" id="PTHR39419:SF1">
    <property type="entry name" value="SLL0814 PROTEIN"/>
    <property type="match status" value="1"/>
</dbReference>
<gene>
    <name evidence="2" type="ORF">COT99_02705</name>
</gene>
<dbReference type="PANTHER" id="PTHR39419">
    <property type="entry name" value="SLL0814 PROTEIN"/>
    <property type="match status" value="1"/>
</dbReference>
<feature type="transmembrane region" description="Helical" evidence="1">
    <location>
        <begin position="264"/>
        <end position="282"/>
    </location>
</feature>
<feature type="transmembrane region" description="Helical" evidence="1">
    <location>
        <begin position="237"/>
        <end position="258"/>
    </location>
</feature>
<organism evidence="2 3">
    <name type="scientific">Candidatus Falkowbacteria bacterium CG10_big_fil_rev_8_21_14_0_10_43_10</name>
    <dbReference type="NCBI Taxonomy" id="1974567"/>
    <lineage>
        <taxon>Bacteria</taxon>
        <taxon>Candidatus Falkowiibacteriota</taxon>
    </lineage>
</organism>
<dbReference type="EMBL" id="PFAR01000033">
    <property type="protein sequence ID" value="PIR93073.1"/>
    <property type="molecule type" value="Genomic_DNA"/>
</dbReference>
<comment type="caution">
    <text evidence="2">The sequence shown here is derived from an EMBL/GenBank/DDBJ whole genome shotgun (WGS) entry which is preliminary data.</text>
</comment>
<feature type="transmembrane region" description="Helical" evidence="1">
    <location>
        <begin position="176"/>
        <end position="196"/>
    </location>
</feature>
<feature type="transmembrane region" description="Helical" evidence="1">
    <location>
        <begin position="61"/>
        <end position="83"/>
    </location>
</feature>
<feature type="transmembrane region" description="Helical" evidence="1">
    <location>
        <begin position="29"/>
        <end position="49"/>
    </location>
</feature>
<feature type="transmembrane region" description="Helical" evidence="1">
    <location>
        <begin position="132"/>
        <end position="155"/>
    </location>
</feature>
<keyword evidence="1" id="KW-0472">Membrane</keyword>
<dbReference type="Pfam" id="PF04240">
    <property type="entry name" value="Caroten_synth"/>
    <property type="match status" value="1"/>
</dbReference>
<dbReference type="Proteomes" id="UP000228626">
    <property type="component" value="Unassembled WGS sequence"/>
</dbReference>
<evidence type="ECO:0000313" key="3">
    <source>
        <dbReference type="Proteomes" id="UP000228626"/>
    </source>
</evidence>
<keyword evidence="1" id="KW-0812">Transmembrane</keyword>
<dbReference type="AlphaFoldDB" id="A0A2H0V1V5"/>
<feature type="transmembrane region" description="Helical" evidence="1">
    <location>
        <begin position="95"/>
        <end position="112"/>
    </location>
</feature>
<proteinExistence type="predicted"/>
<feature type="transmembrane region" description="Helical" evidence="1">
    <location>
        <begin position="6"/>
        <end position="24"/>
    </location>
</feature>
<protein>
    <recommendedName>
        <fullName evidence="4">Carotenoid biosynthesis protein</fullName>
    </recommendedName>
</protein>